<comment type="caution">
    <text evidence="2">The sequence shown here is derived from an EMBL/GenBank/DDBJ whole genome shotgun (WGS) entry which is preliminary data.</text>
</comment>
<evidence type="ECO:0008006" key="4">
    <source>
        <dbReference type="Google" id="ProtNLM"/>
    </source>
</evidence>
<reference evidence="2 3" key="1">
    <citation type="submission" date="2019-09" db="EMBL/GenBank/DDBJ databases">
        <title>The hologenome of the rock-dwelling lichen Lasallia pustulata.</title>
        <authorList>
            <person name="Greshake Tzovaras B."/>
            <person name="Segers F."/>
            <person name="Bicker A."/>
            <person name="Dal Grande F."/>
            <person name="Otte J."/>
            <person name="Hankeln T."/>
            <person name="Schmitt I."/>
            <person name="Ebersberger I."/>
        </authorList>
    </citation>
    <scope>NUCLEOTIDE SEQUENCE [LARGE SCALE GENOMIC DNA]</scope>
    <source>
        <strain evidence="2">A1-1</strain>
    </source>
</reference>
<evidence type="ECO:0000313" key="2">
    <source>
        <dbReference type="EMBL" id="KAA6410974.1"/>
    </source>
</evidence>
<protein>
    <recommendedName>
        <fullName evidence="4">DUF4219 domain-containing protein</fullName>
    </recommendedName>
</protein>
<dbReference type="EMBL" id="VXIT01000008">
    <property type="protein sequence ID" value="KAA6410974.1"/>
    <property type="molecule type" value="Genomic_DNA"/>
</dbReference>
<dbReference type="Pfam" id="PF14223">
    <property type="entry name" value="Retrotran_gag_2"/>
    <property type="match status" value="1"/>
</dbReference>
<gene>
    <name evidence="2" type="ORF">FRX48_05285</name>
</gene>
<feature type="region of interest" description="Disordered" evidence="1">
    <location>
        <begin position="1"/>
        <end position="40"/>
    </location>
</feature>
<dbReference type="Proteomes" id="UP000324767">
    <property type="component" value="Unassembled WGS sequence"/>
</dbReference>
<sequence>MSQGQPATERSTNKASPISPSPTKPSPPSPANNYQAAEATKAVTRAGKSMAYLEPKASNALKLNESNYMTWSNSVMSYLVARGYWKYVSGRNKKPTKKFDANGNQTEESIEEEEDWLEMDQKAWYDIKTFCEPADSAFYKLESAKELWDRLKETKMPTGTTFYLSQIRLLTNYRQGPKETAEQVLNALRKIQADIQVMTPDTPIYDNLLREIFLGALQEEPYGPMVFRIQNESVESSILNTLQLLKEKEMEEVTNKKIKNATANAMNAAQAQA</sequence>
<dbReference type="AlphaFoldDB" id="A0A5M8PPX7"/>
<dbReference type="OrthoDB" id="1706811at2759"/>
<name>A0A5M8PPX7_9LECA</name>
<proteinExistence type="predicted"/>
<feature type="compositionally biased region" description="Pro residues" evidence="1">
    <location>
        <begin position="19"/>
        <end position="30"/>
    </location>
</feature>
<organism evidence="2 3">
    <name type="scientific">Lasallia pustulata</name>
    <dbReference type="NCBI Taxonomy" id="136370"/>
    <lineage>
        <taxon>Eukaryota</taxon>
        <taxon>Fungi</taxon>
        <taxon>Dikarya</taxon>
        <taxon>Ascomycota</taxon>
        <taxon>Pezizomycotina</taxon>
        <taxon>Lecanoromycetes</taxon>
        <taxon>OSLEUM clade</taxon>
        <taxon>Umbilicariomycetidae</taxon>
        <taxon>Umbilicariales</taxon>
        <taxon>Umbilicariaceae</taxon>
        <taxon>Lasallia</taxon>
    </lineage>
</organism>
<feature type="compositionally biased region" description="Polar residues" evidence="1">
    <location>
        <begin position="1"/>
        <end position="15"/>
    </location>
</feature>
<accession>A0A5M8PPX7</accession>
<evidence type="ECO:0000256" key="1">
    <source>
        <dbReference type="SAM" id="MobiDB-lite"/>
    </source>
</evidence>
<evidence type="ECO:0000313" key="3">
    <source>
        <dbReference type="Proteomes" id="UP000324767"/>
    </source>
</evidence>